<gene>
    <name evidence="1" type="ORF">DKE52_021165</name>
</gene>
<accession>A0A3G6YM59</accession>
<evidence type="ECO:0000313" key="1">
    <source>
        <dbReference type="EMBL" id="AZC01509.1"/>
    </source>
</evidence>
<evidence type="ECO:0000313" key="2">
    <source>
        <dbReference type="Proteomes" id="UP000254410"/>
    </source>
</evidence>
<reference evidence="1 2" key="2">
    <citation type="submission" date="2018-12" db="EMBL/GenBank/DDBJ databases">
        <title>Molecular Epidemiology of Emerging Carbapenem-Resistance in Acinetobacter nosocomialis and Acinetobacter pittii in Taiwan, 2010-2014.</title>
        <authorList>
            <person name="Huang W.-C."/>
            <person name="Wang H.-Y."/>
            <person name="Lai J.-F."/>
            <person name="Lauderdale T.-L."/>
            <person name="Sytwu H.-K."/>
        </authorList>
    </citation>
    <scope>NUCLEOTIDE SEQUENCE [LARGE SCALE GENOMIC DNA]</scope>
    <source>
        <strain evidence="1 2">2014S06-099</strain>
        <plasmid evidence="2">p2014s06-099-1</plasmid>
    </source>
</reference>
<reference evidence="1 2" key="1">
    <citation type="submission" date="2018-11" db="EMBL/GenBank/DDBJ databases">
        <authorList>
            <person name="Kuo S.-C."/>
            <person name="Chen F.-J."/>
            <person name="Liao Y.-C."/>
        </authorList>
    </citation>
    <scope>NUCLEOTIDE SEQUENCE [LARGE SCALE GENOMIC DNA]</scope>
    <source>
        <strain evidence="1 2">2014S06-099</strain>
        <plasmid evidence="2">p2014s06-099-1</plasmid>
    </source>
</reference>
<dbReference type="RefSeq" id="WP_329760539.1">
    <property type="nucleotide sequence ID" value="NZ_CP135160.1"/>
</dbReference>
<keyword evidence="1" id="KW-0614">Plasmid</keyword>
<dbReference type="EMBL" id="CP033541">
    <property type="protein sequence ID" value="AZC01509.1"/>
    <property type="molecule type" value="Genomic_DNA"/>
</dbReference>
<dbReference type="Proteomes" id="UP000254410">
    <property type="component" value="Plasmid p2014S06-099-1"/>
</dbReference>
<proteinExistence type="predicted"/>
<name>A0A3G6YM59_ACIPI</name>
<protein>
    <submittedName>
        <fullName evidence="1">Uncharacterized protein</fullName>
    </submittedName>
</protein>
<sequence length="155" mass="18086">MKTNHYIPNHTLTKTDQGYVVNFIVEQNKPIPVFENMSLEQACQAMLIQEQILLQPTDDEHLIIYKADDQQETMLYKSFDDALIAFNTMMQVYIKGYLSLSSILLFAKNVDNQYSAPEMNELFEEAAKMYPQNLKEIMELKQSSLEHLKILEENQ</sequence>
<organism evidence="1 2">
    <name type="scientific">Acinetobacter pittii</name>
    <name type="common">Acinetobacter genomosp. 3</name>
    <dbReference type="NCBI Taxonomy" id="48296"/>
    <lineage>
        <taxon>Bacteria</taxon>
        <taxon>Pseudomonadati</taxon>
        <taxon>Pseudomonadota</taxon>
        <taxon>Gammaproteobacteria</taxon>
        <taxon>Moraxellales</taxon>
        <taxon>Moraxellaceae</taxon>
        <taxon>Acinetobacter</taxon>
        <taxon>Acinetobacter calcoaceticus/baumannii complex</taxon>
    </lineage>
</organism>
<dbReference type="AlphaFoldDB" id="A0A3G6YM59"/>
<geneLocation type="plasmid" evidence="2">
    <name>p2014s06-099-1</name>
</geneLocation>